<dbReference type="InterPro" id="IPR009839">
    <property type="entry name" value="SseB_N"/>
</dbReference>
<dbReference type="GeneID" id="80451930"/>
<dbReference type="OrthoDB" id="5188303at2"/>
<accession>A0A173LXP6</accession>
<reference evidence="3 4" key="1">
    <citation type="journal article" date="2016" name="Genome Announc.">
        <title>Complete Genome Sequence of Aurantimicrobium minutum Type Strain KNCT, a Planktonic Ultramicrobacterium Isolated from River Water.</title>
        <authorList>
            <person name="Nakai R."/>
            <person name="Fujisawa T."/>
            <person name="Nakamura Y."/>
            <person name="Nishide H."/>
            <person name="Uchiyama I."/>
            <person name="Baba T."/>
            <person name="Toyoda A."/>
            <person name="Fujiyama A."/>
            <person name="Naganuma T."/>
            <person name="Niki H."/>
        </authorList>
    </citation>
    <scope>NUCLEOTIDE SEQUENCE [LARGE SCALE GENOMIC DNA]</scope>
    <source>
        <strain evidence="3 4">KNC</strain>
    </source>
</reference>
<dbReference type="AlphaFoldDB" id="A0A173LXP6"/>
<feature type="domain" description="SseB protein N-terminal" evidence="2">
    <location>
        <begin position="63"/>
        <end position="174"/>
    </location>
</feature>
<gene>
    <name evidence="3" type="ORF">AUMI_17390</name>
</gene>
<dbReference type="RefSeq" id="WP_096381494.1">
    <property type="nucleotide sequence ID" value="NZ_AP017457.1"/>
</dbReference>
<protein>
    <recommendedName>
        <fullName evidence="2">SseB protein N-terminal domain-containing protein</fullName>
    </recommendedName>
</protein>
<dbReference type="EMBL" id="AP017457">
    <property type="protein sequence ID" value="BAU99281.1"/>
    <property type="molecule type" value="Genomic_DNA"/>
</dbReference>
<feature type="region of interest" description="Disordered" evidence="1">
    <location>
        <begin position="1"/>
        <end position="23"/>
    </location>
</feature>
<evidence type="ECO:0000313" key="4">
    <source>
        <dbReference type="Proteomes" id="UP000243847"/>
    </source>
</evidence>
<dbReference type="KEGG" id="amin:AUMI_17390"/>
<proteinExistence type="predicted"/>
<evidence type="ECO:0000259" key="2">
    <source>
        <dbReference type="Pfam" id="PF07179"/>
    </source>
</evidence>
<organism evidence="3 4">
    <name type="scientific">Aurantimicrobium minutum</name>
    <dbReference type="NCBI Taxonomy" id="708131"/>
    <lineage>
        <taxon>Bacteria</taxon>
        <taxon>Bacillati</taxon>
        <taxon>Actinomycetota</taxon>
        <taxon>Actinomycetes</taxon>
        <taxon>Micrococcales</taxon>
        <taxon>Microbacteriaceae</taxon>
        <taxon>Aurantimicrobium</taxon>
    </lineage>
</organism>
<dbReference type="Pfam" id="PF07179">
    <property type="entry name" value="SseB"/>
    <property type="match status" value="1"/>
</dbReference>
<dbReference type="Proteomes" id="UP000243847">
    <property type="component" value="Chromosome sequence1"/>
</dbReference>
<sequence length="270" mass="28990">MSHSHDSHMFGSTDHADSAGQPWEGREFEANPFADDNGEISEELAGALNTFRSLGLEDPLRAEALIGVIDAIRSTRFLIPLLAEAGDVGVNAVGLVVDKTQELAIVTVEGPQGQRVLPVFTSVAALQLWNPQARPVPVEARRAALAAAADGAQWIVIDPQSPTELILRRPVIAAIAQDLSWQPAYLDLEVQQAFNASLAGQDVVKTITLLAGDPDARGMSEDLIVQIGLPPLLSSEQIQDVVSLLSTRWAQDETIALRVDSMKLQLTPVN</sequence>
<evidence type="ECO:0000313" key="3">
    <source>
        <dbReference type="EMBL" id="BAU99281.1"/>
    </source>
</evidence>
<evidence type="ECO:0000256" key="1">
    <source>
        <dbReference type="SAM" id="MobiDB-lite"/>
    </source>
</evidence>
<name>A0A173LXP6_9MICO</name>